<proteinExistence type="predicted"/>
<dbReference type="RefSeq" id="WP_123817337.1">
    <property type="nucleotide sequence ID" value="NZ_RKQG01000001.1"/>
</dbReference>
<dbReference type="Proteomes" id="UP000266906">
    <property type="component" value="Unassembled WGS sequence"/>
</dbReference>
<keyword evidence="2" id="KW-0255">Endonuclease</keyword>
<dbReference type="EMBL" id="RKQG01000001">
    <property type="protein sequence ID" value="RPE32509.1"/>
    <property type="molecule type" value="Genomic_DNA"/>
</dbReference>
<dbReference type="InterPro" id="IPR008538">
    <property type="entry name" value="Uma2"/>
</dbReference>
<feature type="domain" description="Putative restriction endonuclease" evidence="1">
    <location>
        <begin position="23"/>
        <end position="188"/>
    </location>
</feature>
<organism evidence="2 3">
    <name type="scientific">Kitasatospora cineracea</name>
    <dbReference type="NCBI Taxonomy" id="88074"/>
    <lineage>
        <taxon>Bacteria</taxon>
        <taxon>Bacillati</taxon>
        <taxon>Actinomycetota</taxon>
        <taxon>Actinomycetes</taxon>
        <taxon>Kitasatosporales</taxon>
        <taxon>Streptomycetaceae</taxon>
        <taxon>Kitasatospora</taxon>
    </lineage>
</organism>
<dbReference type="AlphaFoldDB" id="A0A3N4RN08"/>
<keyword evidence="3" id="KW-1185">Reference proteome</keyword>
<sequence length="189" mass="21456">MDDEGLTPYPDWIRPPVGGYRAEDLDRLPDAPPHTELIAGSLVFTAPRTRWETRTTGLLHGALEAAPAGWEVWRSMTVVLDERNRPEPDLMVVGARADWGPKDTSCRAGDVLLVVEVASTESMERDREVKPRKYAAAGIRYFWRVENVDDRPVVYTYELDPATDRYTPTGIFHDRLKVEHPFPVEVELV</sequence>
<dbReference type="PANTHER" id="PTHR35400">
    <property type="entry name" value="SLR1083 PROTEIN"/>
    <property type="match status" value="1"/>
</dbReference>
<comment type="caution">
    <text evidence="2">The sequence shown here is derived from an EMBL/GenBank/DDBJ whole genome shotgun (WGS) entry which is preliminary data.</text>
</comment>
<accession>A0A3N4RN08</accession>
<evidence type="ECO:0000313" key="2">
    <source>
        <dbReference type="EMBL" id="RPE32509.1"/>
    </source>
</evidence>
<dbReference type="GO" id="GO:0004519">
    <property type="term" value="F:endonuclease activity"/>
    <property type="evidence" value="ECO:0007669"/>
    <property type="project" value="UniProtKB-KW"/>
</dbReference>
<evidence type="ECO:0000313" key="3">
    <source>
        <dbReference type="Proteomes" id="UP000266906"/>
    </source>
</evidence>
<dbReference type="Pfam" id="PF05685">
    <property type="entry name" value="Uma2"/>
    <property type="match status" value="1"/>
</dbReference>
<gene>
    <name evidence="2" type="ORF">EDD38_0773</name>
</gene>
<reference evidence="2 3" key="1">
    <citation type="submission" date="2018-11" db="EMBL/GenBank/DDBJ databases">
        <title>Sequencing the genomes of 1000 actinobacteria strains.</title>
        <authorList>
            <person name="Klenk H.-P."/>
        </authorList>
    </citation>
    <scope>NUCLEOTIDE SEQUENCE [LARGE SCALE GENOMIC DNA]</scope>
    <source>
        <strain evidence="2 3">DSM 44781</strain>
    </source>
</reference>
<name>A0A3N4RN08_9ACTN</name>
<evidence type="ECO:0000259" key="1">
    <source>
        <dbReference type="Pfam" id="PF05685"/>
    </source>
</evidence>
<keyword evidence="2" id="KW-0540">Nuclease</keyword>
<dbReference type="InterPro" id="IPR011335">
    <property type="entry name" value="Restrct_endonuc-II-like"/>
</dbReference>
<keyword evidence="2" id="KW-0378">Hydrolase</keyword>
<protein>
    <submittedName>
        <fullName evidence="2">Uma2 family endonuclease</fullName>
    </submittedName>
</protein>
<dbReference type="CDD" id="cd06260">
    <property type="entry name" value="DUF820-like"/>
    <property type="match status" value="1"/>
</dbReference>
<dbReference type="Gene3D" id="3.90.1570.10">
    <property type="entry name" value="tt1808, chain A"/>
    <property type="match status" value="1"/>
</dbReference>
<dbReference type="SUPFAM" id="SSF52980">
    <property type="entry name" value="Restriction endonuclease-like"/>
    <property type="match status" value="1"/>
</dbReference>
<dbReference type="InterPro" id="IPR012296">
    <property type="entry name" value="Nuclease_put_TT1808"/>
</dbReference>
<dbReference type="PANTHER" id="PTHR35400:SF3">
    <property type="entry name" value="SLL1072 PROTEIN"/>
    <property type="match status" value="1"/>
</dbReference>